<name>A0A1M5JXM8_9FLAO</name>
<dbReference type="AlphaFoldDB" id="A0A1M5JXM8"/>
<dbReference type="SUPFAM" id="SSF55961">
    <property type="entry name" value="Bet v1-like"/>
    <property type="match status" value="1"/>
</dbReference>
<proteinExistence type="predicted"/>
<evidence type="ECO:0000313" key="2">
    <source>
        <dbReference type="Proteomes" id="UP000184020"/>
    </source>
</evidence>
<accession>A0A1M5JXM8</accession>
<dbReference type="EMBL" id="FQWF01000006">
    <property type="protein sequence ID" value="SHG45332.1"/>
    <property type="molecule type" value="Genomic_DNA"/>
</dbReference>
<organism evidence="1 2">
    <name type="scientific">Flavobacterium micromati</name>
    <dbReference type="NCBI Taxonomy" id="229205"/>
    <lineage>
        <taxon>Bacteria</taxon>
        <taxon>Pseudomonadati</taxon>
        <taxon>Bacteroidota</taxon>
        <taxon>Flavobacteriia</taxon>
        <taxon>Flavobacteriales</taxon>
        <taxon>Flavobacteriaceae</taxon>
        <taxon>Flavobacterium</taxon>
    </lineage>
</organism>
<gene>
    <name evidence="1" type="ORF">SAMN05444372_10651</name>
</gene>
<dbReference type="Proteomes" id="UP000184020">
    <property type="component" value="Unassembled WGS sequence"/>
</dbReference>
<dbReference type="STRING" id="229205.SAMN05444372_10651"/>
<dbReference type="CDD" id="cd07820">
    <property type="entry name" value="SRPBCC_3"/>
    <property type="match status" value="1"/>
</dbReference>
<protein>
    <submittedName>
        <fullName evidence="1">Ligand-binding SRPBCC domain-containing protein</fullName>
    </submittedName>
</protein>
<evidence type="ECO:0000313" key="1">
    <source>
        <dbReference type="EMBL" id="SHG45332.1"/>
    </source>
</evidence>
<dbReference type="Gene3D" id="3.30.530.20">
    <property type="match status" value="1"/>
</dbReference>
<dbReference type="InterPro" id="IPR023393">
    <property type="entry name" value="START-like_dom_sf"/>
</dbReference>
<dbReference type="RefSeq" id="WP_073018866.1">
    <property type="nucleotide sequence ID" value="NZ_FQWF01000006.1"/>
</dbReference>
<dbReference type="OrthoDB" id="9801773at2"/>
<sequence length="150" mass="17176">MTKFKVKTKITAPLQTVFNISCDIDVHQKSVSPTKKIAIAGVTSGLINLNETVTWHGKHFGLYLTHKSIISKMETPSHFVDEILECRFKIFKHTHTCLRKNDITIMIDKLEYGTPFGLLGKLLDVVTLKKYLTNFIAERNHFIKQIAINY</sequence>
<keyword evidence="2" id="KW-1185">Reference proteome</keyword>
<reference evidence="2" key="1">
    <citation type="submission" date="2016-11" db="EMBL/GenBank/DDBJ databases">
        <authorList>
            <person name="Varghese N."/>
            <person name="Submissions S."/>
        </authorList>
    </citation>
    <scope>NUCLEOTIDE SEQUENCE [LARGE SCALE GENOMIC DNA]</scope>
    <source>
        <strain evidence="2">DSM 17659</strain>
    </source>
</reference>